<dbReference type="EMBL" id="APNK01000004">
    <property type="protein sequence ID" value="KEZ78512.1"/>
    <property type="molecule type" value="Genomic_DNA"/>
</dbReference>
<dbReference type="Pfam" id="PF02381">
    <property type="entry name" value="MraZ"/>
    <property type="match status" value="2"/>
</dbReference>
<dbReference type="PANTHER" id="PTHR34701:SF1">
    <property type="entry name" value="TRANSCRIPTIONAL REGULATOR MRAZ"/>
    <property type="match status" value="1"/>
</dbReference>
<comment type="similarity">
    <text evidence="7">Belongs to the MraZ family.</text>
</comment>
<dbReference type="PANTHER" id="PTHR34701">
    <property type="entry name" value="TRANSCRIPTIONAL REGULATOR MRAZ"/>
    <property type="match status" value="1"/>
</dbReference>
<feature type="domain" description="SpoVT-AbrB" evidence="8">
    <location>
        <begin position="80"/>
        <end position="123"/>
    </location>
</feature>
<keyword evidence="2 7" id="KW-0963">Cytoplasm</keyword>
<keyword evidence="10" id="KW-1185">Reference proteome</keyword>
<dbReference type="InterPro" id="IPR038619">
    <property type="entry name" value="MraZ_sf"/>
</dbReference>
<dbReference type="Gene3D" id="3.40.1550.20">
    <property type="entry name" value="Transcriptional regulator MraZ domain"/>
    <property type="match status" value="1"/>
</dbReference>
<comment type="subunit">
    <text evidence="7">Forms oligomers.</text>
</comment>
<dbReference type="InterPro" id="IPR007159">
    <property type="entry name" value="SpoVT-AbrB_dom"/>
</dbReference>
<dbReference type="PROSITE" id="PS51740">
    <property type="entry name" value="SPOVT_ABRB"/>
    <property type="match status" value="2"/>
</dbReference>
<keyword evidence="4 7" id="KW-0805">Transcription regulation</keyword>
<dbReference type="eggNOG" id="COG2001">
    <property type="taxonomic scope" value="Bacteria"/>
</dbReference>
<dbReference type="CDD" id="cd16320">
    <property type="entry name" value="MraZ_N"/>
    <property type="match status" value="1"/>
</dbReference>
<dbReference type="GO" id="GO:0051301">
    <property type="term" value="P:cell division"/>
    <property type="evidence" value="ECO:0007669"/>
    <property type="project" value="UniProtKB-KW"/>
</dbReference>
<dbReference type="HAMAP" id="MF_01008">
    <property type="entry name" value="MraZ"/>
    <property type="match status" value="1"/>
</dbReference>
<evidence type="ECO:0000313" key="10">
    <source>
        <dbReference type="Proteomes" id="UP000028302"/>
    </source>
</evidence>
<sequence length="153" mass="16907">MFKGSHSVTIDAKGRIAIPASYRQSLIDDCSGRLVITRHWDGCLLIYPGPEFQAFEQQLLSRGSLNPKVRDIQRFFIGNARDIDMDRQGRLLLPATLRAAAGLDSKAVLSGIGNLFELWDEDTFNRRNADTADTLADDAANGDLPDVLMDISL</sequence>
<dbReference type="OrthoDB" id="9807753at2"/>
<dbReference type="InterPro" id="IPR035644">
    <property type="entry name" value="MraZ_C"/>
</dbReference>
<accession>A0A084IP78</accession>
<keyword evidence="6 7" id="KW-0804">Transcription</keyword>
<comment type="caution">
    <text evidence="9">The sequence shown here is derived from an EMBL/GenBank/DDBJ whole genome shotgun (WGS) entry which is preliminary data.</text>
</comment>
<keyword evidence="9" id="KW-0131">Cell cycle</keyword>
<keyword evidence="3" id="KW-0677">Repeat</keyword>
<evidence type="ECO:0000256" key="4">
    <source>
        <dbReference type="ARBA" id="ARBA00023015"/>
    </source>
</evidence>
<organism evidence="9 10">
    <name type="scientific">Salinisphaera hydrothermalis (strain C41B8)</name>
    <dbReference type="NCBI Taxonomy" id="1304275"/>
    <lineage>
        <taxon>Bacteria</taxon>
        <taxon>Pseudomonadati</taxon>
        <taxon>Pseudomonadota</taxon>
        <taxon>Gammaproteobacteria</taxon>
        <taxon>Salinisphaerales</taxon>
        <taxon>Salinisphaeraceae</taxon>
        <taxon>Salinisphaera</taxon>
    </lineage>
</organism>
<dbReference type="RefSeq" id="WP_037334791.1">
    <property type="nucleotide sequence ID" value="NZ_APNK01000004.1"/>
</dbReference>
<feature type="domain" description="SpoVT-AbrB" evidence="8">
    <location>
        <begin position="5"/>
        <end position="51"/>
    </location>
</feature>
<evidence type="ECO:0000313" key="9">
    <source>
        <dbReference type="EMBL" id="KEZ78512.1"/>
    </source>
</evidence>
<dbReference type="InterPro" id="IPR037914">
    <property type="entry name" value="SpoVT-AbrB_sf"/>
</dbReference>
<dbReference type="STRING" id="1304275.C41B8_04751"/>
<dbReference type="AlphaFoldDB" id="A0A084IP78"/>
<dbReference type="GO" id="GO:0009295">
    <property type="term" value="C:nucleoid"/>
    <property type="evidence" value="ECO:0007669"/>
    <property type="project" value="UniProtKB-SubCell"/>
</dbReference>
<dbReference type="GO" id="GO:0000976">
    <property type="term" value="F:transcription cis-regulatory region binding"/>
    <property type="evidence" value="ECO:0007669"/>
    <property type="project" value="TreeGrafter"/>
</dbReference>
<dbReference type="Proteomes" id="UP000028302">
    <property type="component" value="Unassembled WGS sequence"/>
</dbReference>
<comment type="subcellular location">
    <subcellularLocation>
        <location evidence="7">Cytoplasm</location>
        <location evidence="7">Nucleoid</location>
    </subcellularLocation>
</comment>
<dbReference type="InterPro" id="IPR035642">
    <property type="entry name" value="MraZ_N"/>
</dbReference>
<evidence type="ECO:0000256" key="2">
    <source>
        <dbReference type="ARBA" id="ARBA00022490"/>
    </source>
</evidence>
<dbReference type="InterPro" id="IPR003444">
    <property type="entry name" value="MraZ"/>
</dbReference>
<evidence type="ECO:0000259" key="8">
    <source>
        <dbReference type="PROSITE" id="PS51740"/>
    </source>
</evidence>
<evidence type="ECO:0000256" key="3">
    <source>
        <dbReference type="ARBA" id="ARBA00022737"/>
    </source>
</evidence>
<keyword evidence="9" id="KW-0132">Cell division</keyword>
<dbReference type="NCBIfam" id="TIGR00242">
    <property type="entry name" value="division/cell wall cluster transcriptional repressor MraZ"/>
    <property type="match status" value="1"/>
</dbReference>
<dbReference type="GO" id="GO:0003700">
    <property type="term" value="F:DNA-binding transcription factor activity"/>
    <property type="evidence" value="ECO:0007669"/>
    <property type="project" value="UniProtKB-UniRule"/>
</dbReference>
<gene>
    <name evidence="7" type="primary">mraZ</name>
    <name evidence="9" type="ORF">C41B8_04751</name>
</gene>
<evidence type="ECO:0000256" key="1">
    <source>
        <dbReference type="ARBA" id="ARBA00013860"/>
    </source>
</evidence>
<evidence type="ECO:0000256" key="5">
    <source>
        <dbReference type="ARBA" id="ARBA00023125"/>
    </source>
</evidence>
<reference evidence="9 10" key="1">
    <citation type="submission" date="2013-03" db="EMBL/GenBank/DDBJ databases">
        <title>Salinisphaera hydrothermalis C41B8 Genome Sequencing.</title>
        <authorList>
            <person name="Li C."/>
            <person name="Lai Q."/>
            <person name="Shao Z."/>
        </authorList>
    </citation>
    <scope>NUCLEOTIDE SEQUENCE [LARGE SCALE GENOMIC DNA]</scope>
    <source>
        <strain evidence="9 10">C41B8</strain>
    </source>
</reference>
<evidence type="ECO:0000256" key="6">
    <source>
        <dbReference type="ARBA" id="ARBA00023163"/>
    </source>
</evidence>
<protein>
    <recommendedName>
        <fullName evidence="1 7">Transcriptional regulator MraZ</fullName>
    </recommendedName>
</protein>
<proteinExistence type="inferred from homology"/>
<keyword evidence="5 7" id="KW-0238">DNA-binding</keyword>
<dbReference type="InterPro" id="IPR020603">
    <property type="entry name" value="MraZ_dom"/>
</dbReference>
<dbReference type="SUPFAM" id="SSF89447">
    <property type="entry name" value="AbrB/MazE/MraZ-like"/>
    <property type="match status" value="1"/>
</dbReference>
<dbReference type="CDD" id="cd16321">
    <property type="entry name" value="MraZ_C"/>
    <property type="match status" value="1"/>
</dbReference>
<dbReference type="GO" id="GO:2000143">
    <property type="term" value="P:negative regulation of DNA-templated transcription initiation"/>
    <property type="evidence" value="ECO:0007669"/>
    <property type="project" value="TreeGrafter"/>
</dbReference>
<name>A0A084IP78_SALHC</name>
<dbReference type="GO" id="GO:0005737">
    <property type="term" value="C:cytoplasm"/>
    <property type="evidence" value="ECO:0007669"/>
    <property type="project" value="UniProtKB-UniRule"/>
</dbReference>
<evidence type="ECO:0000256" key="7">
    <source>
        <dbReference type="HAMAP-Rule" id="MF_01008"/>
    </source>
</evidence>